<accession>A0ABV1K0P7</accession>
<dbReference type="RefSeq" id="WP_345653423.1">
    <property type="nucleotide sequence ID" value="NZ_BAABLY010000088.1"/>
</dbReference>
<comment type="caution">
    <text evidence="1">The sequence shown here is derived from an EMBL/GenBank/DDBJ whole genome shotgun (WGS) entry which is preliminary data.</text>
</comment>
<dbReference type="PANTHER" id="PTHR33428">
    <property type="entry name" value="CHLOROPHYLLASE-2, CHLOROPLASTIC"/>
    <property type="match status" value="1"/>
</dbReference>
<dbReference type="Gene3D" id="3.40.50.1820">
    <property type="entry name" value="alpha/beta hydrolase"/>
    <property type="match status" value="1"/>
</dbReference>
<protein>
    <submittedName>
        <fullName evidence="1">Chlorophyllase</fullName>
    </submittedName>
</protein>
<dbReference type="InterPro" id="IPR029058">
    <property type="entry name" value="AB_hydrolase_fold"/>
</dbReference>
<sequence length="306" mass="31972">MPAPTAPVVSVAPVTLPVRGRRPDLRLRVSAPAGGTGPAPVLLFAHGFGSSLHAYGPLTDHWAAHGFVVLQPEFLDSRTVGLAPDDPRRPDLWRHRVRDAVRVLDGLDEIEQAVPEVRGRLDRDRVVAAGHSFGGQTAGILLGLRVLDPRTGEPAEPPVDLPGPQVRAGVLLATAGRGGDALAPGVIEQLPWLDVDFSAMRSPALVVMGDADSSPLTTVGPGWSADPYRLAPPGKSLLTLYGAEHSLGGIPGYDAAETTDADPGRVAAVQTLGTAYLHSALDPADDSWTRAAAEFAGSPVGRIESR</sequence>
<dbReference type="SUPFAM" id="SSF53474">
    <property type="entry name" value="alpha/beta-Hydrolases"/>
    <property type="match status" value="1"/>
</dbReference>
<reference evidence="1 2" key="1">
    <citation type="submission" date="2024-03" db="EMBL/GenBank/DDBJ databases">
        <title>Draft genome sequence of Pseudonocardia tropica JCM 19149.</title>
        <authorList>
            <person name="Butdee W."/>
            <person name="Duangmal K."/>
        </authorList>
    </citation>
    <scope>NUCLEOTIDE SEQUENCE [LARGE SCALE GENOMIC DNA]</scope>
    <source>
        <strain evidence="1 2">JCM 19149</strain>
    </source>
</reference>
<evidence type="ECO:0000313" key="2">
    <source>
        <dbReference type="Proteomes" id="UP001464923"/>
    </source>
</evidence>
<name>A0ABV1K0P7_9PSEU</name>
<dbReference type="EMBL" id="JBEDNP010000018">
    <property type="protein sequence ID" value="MEQ3541767.1"/>
    <property type="molecule type" value="Genomic_DNA"/>
</dbReference>
<dbReference type="InterPro" id="IPR017395">
    <property type="entry name" value="Chlorophyllase-like"/>
</dbReference>
<dbReference type="PANTHER" id="PTHR33428:SF14">
    <property type="entry name" value="CARBOXYLESTERASE TYPE B DOMAIN-CONTAINING PROTEIN"/>
    <property type="match status" value="1"/>
</dbReference>
<dbReference type="Proteomes" id="UP001464923">
    <property type="component" value="Unassembled WGS sequence"/>
</dbReference>
<keyword evidence="2" id="KW-1185">Reference proteome</keyword>
<dbReference type="Pfam" id="PF07224">
    <property type="entry name" value="Chlorophyllase"/>
    <property type="match status" value="1"/>
</dbReference>
<organism evidence="1 2">
    <name type="scientific">Pseudonocardia tropica</name>
    <dbReference type="NCBI Taxonomy" id="681289"/>
    <lineage>
        <taxon>Bacteria</taxon>
        <taxon>Bacillati</taxon>
        <taxon>Actinomycetota</taxon>
        <taxon>Actinomycetes</taxon>
        <taxon>Pseudonocardiales</taxon>
        <taxon>Pseudonocardiaceae</taxon>
        <taxon>Pseudonocardia</taxon>
    </lineage>
</organism>
<evidence type="ECO:0000313" key="1">
    <source>
        <dbReference type="EMBL" id="MEQ3541767.1"/>
    </source>
</evidence>
<proteinExistence type="predicted"/>
<gene>
    <name evidence="1" type="ORF">WHI96_23415</name>
</gene>